<dbReference type="STRING" id="1231657.A0A1Y1Y4U2"/>
<reference evidence="3 4" key="1">
    <citation type="submission" date="2016-07" db="EMBL/GenBank/DDBJ databases">
        <title>Pervasive Adenine N6-methylation of Active Genes in Fungi.</title>
        <authorList>
            <consortium name="DOE Joint Genome Institute"/>
            <person name="Mondo S.J."/>
            <person name="Dannebaum R.O."/>
            <person name="Kuo R.C."/>
            <person name="Labutti K."/>
            <person name="Haridas S."/>
            <person name="Kuo A."/>
            <person name="Salamov A."/>
            <person name="Ahrendt S.R."/>
            <person name="Lipzen A."/>
            <person name="Sullivan W."/>
            <person name="Andreopoulos W.B."/>
            <person name="Clum A."/>
            <person name="Lindquist E."/>
            <person name="Daum C."/>
            <person name="Ramamoorthy G.K."/>
            <person name="Gryganskyi A."/>
            <person name="Culley D."/>
            <person name="Magnuson J.K."/>
            <person name="James T.Y."/>
            <person name="O'Malley M.A."/>
            <person name="Stajich J.E."/>
            <person name="Spatafora J.W."/>
            <person name="Visel A."/>
            <person name="Grigoriev I.V."/>
        </authorList>
    </citation>
    <scope>NUCLEOTIDE SEQUENCE [LARGE SCALE GENOMIC DNA]</scope>
    <source>
        <strain evidence="3 4">CBS 115471</strain>
    </source>
</reference>
<organism evidence="3 4">
    <name type="scientific">Clohesyomyces aquaticus</name>
    <dbReference type="NCBI Taxonomy" id="1231657"/>
    <lineage>
        <taxon>Eukaryota</taxon>
        <taxon>Fungi</taxon>
        <taxon>Dikarya</taxon>
        <taxon>Ascomycota</taxon>
        <taxon>Pezizomycotina</taxon>
        <taxon>Dothideomycetes</taxon>
        <taxon>Pleosporomycetidae</taxon>
        <taxon>Pleosporales</taxon>
        <taxon>Lindgomycetaceae</taxon>
        <taxon>Clohesyomyces</taxon>
    </lineage>
</organism>
<dbReference type="InterPro" id="IPR043837">
    <property type="entry name" value="Mtf2-like_C"/>
</dbReference>
<feature type="region of interest" description="Disordered" evidence="1">
    <location>
        <begin position="455"/>
        <end position="474"/>
    </location>
</feature>
<proteinExistence type="predicted"/>
<comment type="caution">
    <text evidence="3">The sequence shown here is derived from an EMBL/GenBank/DDBJ whole genome shotgun (WGS) entry which is preliminary data.</text>
</comment>
<evidence type="ECO:0000259" key="2">
    <source>
        <dbReference type="Pfam" id="PF19189"/>
    </source>
</evidence>
<evidence type="ECO:0000256" key="1">
    <source>
        <dbReference type="SAM" id="MobiDB-lite"/>
    </source>
</evidence>
<dbReference type="PANTHER" id="PTHR39468">
    <property type="entry name" value="CHROMOSOME 7, WHOLE GENOME SHOTGUN SEQUENCE"/>
    <property type="match status" value="1"/>
</dbReference>
<gene>
    <name evidence="3" type="ORF">BCR34DRAFT_580967</name>
</gene>
<dbReference type="Pfam" id="PF19189">
    <property type="entry name" value="Mtf2"/>
    <property type="match status" value="1"/>
</dbReference>
<sequence length="474" mass="53973">MSPCTNSVRALARRQFSATAKSPLLPFLYQTATIRQWARKLESRLTAPRRYASSNYGGNRNGRNARWHDVPFETPDSLPLSIDSTVPASRKTTMTSTERAAFKRLYKEVQKEGEDEDLPFEQEEHDRIFDEYADGEEDDSSAADLDSVFDAVLSGLPNPAGSGRGRKPKETLETLAKSILKPEVDEIKTKSRERAIEQAGRMREIRNREKERVWVMLDEAKTDREIWEVLQWEVFDKMRMLNLDGVDNELSRKKSRQALRKQRRAAESIPLDISDFLQDSPVLGTHAVTDPTAPLEEKQKEEIDPRILFPNYPSLLVHAVSLLRVRFPQSQSPLSILPMLKSLGRSSYALAATTSLYNHLIRAVWVQHASYTYIDELLTDMDNGGIEFDSKTLELLDTILVEYEKAAKGRFGRLVKEVWSLEHMAEGARKLQGWREIARQRLDAWAGRRVRKGGAEGPEHFMGDSEDSIKTGVL</sequence>
<dbReference type="AlphaFoldDB" id="A0A1Y1Y4U2"/>
<evidence type="ECO:0000313" key="3">
    <source>
        <dbReference type="EMBL" id="ORX92624.1"/>
    </source>
</evidence>
<protein>
    <recommendedName>
        <fullName evidence="2">Mtf2-like C-terminal domain-containing protein</fullName>
    </recommendedName>
</protein>
<dbReference type="OrthoDB" id="2444174at2759"/>
<keyword evidence="4" id="KW-1185">Reference proteome</keyword>
<dbReference type="Proteomes" id="UP000193144">
    <property type="component" value="Unassembled WGS sequence"/>
</dbReference>
<evidence type="ECO:0000313" key="4">
    <source>
        <dbReference type="Proteomes" id="UP000193144"/>
    </source>
</evidence>
<dbReference type="PANTHER" id="PTHR39468:SF1">
    <property type="entry name" value="MTF2-LIKE C-TERMINAL DOMAIN-CONTAINING PROTEIN"/>
    <property type="match status" value="1"/>
</dbReference>
<accession>A0A1Y1Y4U2</accession>
<dbReference type="InterPro" id="IPR040009">
    <property type="entry name" value="Mtf2/C5D6.12-like"/>
</dbReference>
<dbReference type="GO" id="GO:0005739">
    <property type="term" value="C:mitochondrion"/>
    <property type="evidence" value="ECO:0007669"/>
    <property type="project" value="InterPro"/>
</dbReference>
<name>A0A1Y1Y4U2_9PLEO</name>
<dbReference type="EMBL" id="MCFA01000379">
    <property type="protein sequence ID" value="ORX92624.1"/>
    <property type="molecule type" value="Genomic_DNA"/>
</dbReference>
<feature type="domain" description="Mtf2-like C-terminal" evidence="2">
    <location>
        <begin position="217"/>
        <end position="410"/>
    </location>
</feature>